<dbReference type="Gene3D" id="3.40.50.1000">
    <property type="entry name" value="HAD superfamily/HAD-like"/>
    <property type="match status" value="1"/>
</dbReference>
<dbReference type="SFLD" id="SFLDG01129">
    <property type="entry name" value="C1.5:_HAD__Beta-PGM__Phosphata"/>
    <property type="match status" value="1"/>
</dbReference>
<dbReference type="SUPFAM" id="SSF56784">
    <property type="entry name" value="HAD-like"/>
    <property type="match status" value="1"/>
</dbReference>
<keyword evidence="3" id="KW-0460">Magnesium</keyword>
<dbReference type="OrthoDB" id="9810501at2"/>
<name>A0A5C5BDL4_9MICO</name>
<comment type="caution">
    <text evidence="4">The sequence shown here is derived from an EMBL/GenBank/DDBJ whole genome shotgun (WGS) entry which is preliminary data.</text>
</comment>
<dbReference type="InterPro" id="IPR051400">
    <property type="entry name" value="HAD-like_hydrolase"/>
</dbReference>
<keyword evidence="2 4" id="KW-0378">Hydrolase</keyword>
<reference evidence="4 5" key="1">
    <citation type="submission" date="2019-06" db="EMBL/GenBank/DDBJ databases">
        <title>Draft genome sequence of Miniimonas arenae KCTC 19750T isolated from sea sand.</title>
        <authorList>
            <person name="Park S.-J."/>
        </authorList>
    </citation>
    <scope>NUCLEOTIDE SEQUENCE [LARGE SCALE GENOMIC DNA]</scope>
    <source>
        <strain evidence="4 5">KCTC 19750</strain>
    </source>
</reference>
<dbReference type="NCBIfam" id="TIGR01509">
    <property type="entry name" value="HAD-SF-IA-v3"/>
    <property type="match status" value="1"/>
</dbReference>
<dbReference type="PANTHER" id="PTHR46470">
    <property type="entry name" value="N-ACYLNEURAMINATE-9-PHOSPHATASE"/>
    <property type="match status" value="1"/>
</dbReference>
<organism evidence="4 5">
    <name type="scientific">Miniimonas arenae</name>
    <dbReference type="NCBI Taxonomy" id="676201"/>
    <lineage>
        <taxon>Bacteria</taxon>
        <taxon>Bacillati</taxon>
        <taxon>Actinomycetota</taxon>
        <taxon>Actinomycetes</taxon>
        <taxon>Micrococcales</taxon>
        <taxon>Beutenbergiaceae</taxon>
        <taxon>Miniimonas</taxon>
    </lineage>
</organism>
<dbReference type="Pfam" id="PF00702">
    <property type="entry name" value="Hydrolase"/>
    <property type="match status" value="1"/>
</dbReference>
<dbReference type="PANTHER" id="PTHR46470:SF4">
    <property type="entry name" value="5-AMINO-6-(5-PHOSPHO-D-RIBITYLAMINO)URACIL PHOSPHATASE YIGB"/>
    <property type="match status" value="1"/>
</dbReference>
<dbReference type="NCBIfam" id="TIGR01549">
    <property type="entry name" value="HAD-SF-IA-v1"/>
    <property type="match status" value="1"/>
</dbReference>
<dbReference type="SFLD" id="SFLDS00003">
    <property type="entry name" value="Haloacid_Dehalogenase"/>
    <property type="match status" value="1"/>
</dbReference>
<dbReference type="GO" id="GO:0016787">
    <property type="term" value="F:hydrolase activity"/>
    <property type="evidence" value="ECO:0007669"/>
    <property type="project" value="UniProtKB-KW"/>
</dbReference>
<dbReference type="Proteomes" id="UP000313849">
    <property type="component" value="Unassembled WGS sequence"/>
</dbReference>
<dbReference type="GO" id="GO:0044281">
    <property type="term" value="P:small molecule metabolic process"/>
    <property type="evidence" value="ECO:0007669"/>
    <property type="project" value="UniProtKB-ARBA"/>
</dbReference>
<keyword evidence="5" id="KW-1185">Reference proteome</keyword>
<proteinExistence type="predicted"/>
<dbReference type="InterPro" id="IPR023214">
    <property type="entry name" value="HAD_sf"/>
</dbReference>
<accession>A0A5C5BDL4</accession>
<comment type="cofactor">
    <cofactor evidence="1">
        <name>Mg(2+)</name>
        <dbReference type="ChEBI" id="CHEBI:18420"/>
    </cofactor>
</comment>
<evidence type="ECO:0000313" key="5">
    <source>
        <dbReference type="Proteomes" id="UP000313849"/>
    </source>
</evidence>
<dbReference type="InterPro" id="IPR006439">
    <property type="entry name" value="HAD-SF_hydro_IA"/>
</dbReference>
<dbReference type="AlphaFoldDB" id="A0A5C5BDL4"/>
<evidence type="ECO:0000256" key="3">
    <source>
        <dbReference type="ARBA" id="ARBA00022842"/>
    </source>
</evidence>
<dbReference type="Gene3D" id="1.20.120.1600">
    <property type="match status" value="1"/>
</dbReference>
<evidence type="ECO:0000313" key="4">
    <source>
        <dbReference type="EMBL" id="TNU76558.1"/>
    </source>
</evidence>
<gene>
    <name evidence="4" type="ORF">FH969_03025</name>
</gene>
<evidence type="ECO:0000256" key="2">
    <source>
        <dbReference type="ARBA" id="ARBA00022801"/>
    </source>
</evidence>
<dbReference type="PRINTS" id="PR00413">
    <property type="entry name" value="HADHALOGNASE"/>
</dbReference>
<sequence length="254" mass="26801">MPGRATAGYDGVRGVLLDVDDTLVDTRAAFAAGIDAVAAAYLPHLDAGGRARALDVWRADAQGAFRRYTRGELSQSAQRLLRAQEVHEALAGPAIPEETFGEWEAVYLAGFESGWRAHEDALDAVAALRSTGLAVGALTNASRAMQTRKLAATGFADDVPLLVTLDELGVGKPDPRVFLEACRLLGTEPGETLYVGDELDTDALAAQRAGLRAVWLDRPGARRGGVHLEDPDVAREAGIAVVHSLGEVQGLLGL</sequence>
<dbReference type="InterPro" id="IPR036412">
    <property type="entry name" value="HAD-like_sf"/>
</dbReference>
<evidence type="ECO:0000256" key="1">
    <source>
        <dbReference type="ARBA" id="ARBA00001946"/>
    </source>
</evidence>
<dbReference type="EMBL" id="VENP01000006">
    <property type="protein sequence ID" value="TNU76558.1"/>
    <property type="molecule type" value="Genomic_DNA"/>
</dbReference>
<protein>
    <submittedName>
        <fullName evidence="4">HAD family hydrolase</fullName>
    </submittedName>
</protein>